<comment type="caution">
    <text evidence="2">The sequence shown here is derived from an EMBL/GenBank/DDBJ whole genome shotgun (WGS) entry which is preliminary data.</text>
</comment>
<name>A0A1G2QBF8_9BACT</name>
<dbReference type="InterPro" id="IPR002686">
    <property type="entry name" value="Transposase_17"/>
</dbReference>
<dbReference type="Gene3D" id="3.30.70.1290">
    <property type="entry name" value="Transposase IS200-like"/>
    <property type="match status" value="1"/>
</dbReference>
<protein>
    <recommendedName>
        <fullName evidence="1">Transposase IS200-like domain-containing protein</fullName>
    </recommendedName>
</protein>
<evidence type="ECO:0000313" key="2">
    <source>
        <dbReference type="EMBL" id="OHA57312.1"/>
    </source>
</evidence>
<dbReference type="Pfam" id="PF01797">
    <property type="entry name" value="Y1_Tnp"/>
    <property type="match status" value="1"/>
</dbReference>
<evidence type="ECO:0000259" key="1">
    <source>
        <dbReference type="SMART" id="SM01321"/>
    </source>
</evidence>
<dbReference type="GO" id="GO:0003677">
    <property type="term" value="F:DNA binding"/>
    <property type="evidence" value="ECO:0007669"/>
    <property type="project" value="InterPro"/>
</dbReference>
<dbReference type="SMART" id="SM01321">
    <property type="entry name" value="Y1_Tnp"/>
    <property type="match status" value="1"/>
</dbReference>
<organism evidence="2 3">
    <name type="scientific">Candidatus Vogelbacteria bacterium GWA1_51_14</name>
    <dbReference type="NCBI Taxonomy" id="1802435"/>
    <lineage>
        <taxon>Bacteria</taxon>
        <taxon>Candidatus Vogeliibacteriota</taxon>
    </lineage>
</organism>
<dbReference type="InterPro" id="IPR036515">
    <property type="entry name" value="Transposase_17_sf"/>
</dbReference>
<feature type="domain" description="Transposase IS200-like" evidence="1">
    <location>
        <begin position="7"/>
        <end position="154"/>
    </location>
</feature>
<reference evidence="2 3" key="1">
    <citation type="journal article" date="2016" name="Nat. Commun.">
        <title>Thousands of microbial genomes shed light on interconnected biogeochemical processes in an aquifer system.</title>
        <authorList>
            <person name="Anantharaman K."/>
            <person name="Brown C.T."/>
            <person name="Hug L.A."/>
            <person name="Sharon I."/>
            <person name="Castelle C.J."/>
            <person name="Probst A.J."/>
            <person name="Thomas B.C."/>
            <person name="Singh A."/>
            <person name="Wilkins M.J."/>
            <person name="Karaoz U."/>
            <person name="Brodie E.L."/>
            <person name="Williams K.H."/>
            <person name="Hubbard S.S."/>
            <person name="Banfield J.F."/>
        </authorList>
    </citation>
    <scope>NUCLEOTIDE SEQUENCE [LARGE SCALE GENOMIC DNA]</scope>
</reference>
<proteinExistence type="predicted"/>
<dbReference type="EMBL" id="MHTG01000016">
    <property type="protein sequence ID" value="OHA57312.1"/>
    <property type="molecule type" value="Genomic_DNA"/>
</dbReference>
<evidence type="ECO:0000313" key="3">
    <source>
        <dbReference type="Proteomes" id="UP000176494"/>
    </source>
</evidence>
<gene>
    <name evidence="2" type="ORF">A2114_02780</name>
</gene>
<accession>A0A1G2QBF8</accession>
<dbReference type="AlphaFoldDB" id="A0A1G2QBF8"/>
<dbReference type="PANTHER" id="PTHR34322">
    <property type="entry name" value="TRANSPOSASE, Y1_TNP DOMAIN-CONTAINING"/>
    <property type="match status" value="1"/>
</dbReference>
<dbReference type="PANTHER" id="PTHR34322:SF2">
    <property type="entry name" value="TRANSPOSASE IS200-LIKE DOMAIN-CONTAINING PROTEIN"/>
    <property type="match status" value="1"/>
</dbReference>
<dbReference type="SUPFAM" id="SSF143422">
    <property type="entry name" value="Transposase IS200-like"/>
    <property type="match status" value="1"/>
</dbReference>
<dbReference type="GO" id="GO:0004803">
    <property type="term" value="F:transposase activity"/>
    <property type="evidence" value="ECO:0007669"/>
    <property type="project" value="InterPro"/>
</dbReference>
<dbReference type="GO" id="GO:0006313">
    <property type="term" value="P:DNA transposition"/>
    <property type="evidence" value="ECO:0007669"/>
    <property type="project" value="InterPro"/>
</dbReference>
<dbReference type="Proteomes" id="UP000176494">
    <property type="component" value="Unassembled WGS sequence"/>
</dbReference>
<sequence length="218" mass="25973">MRKTEFSNEEYYHLVNRGVGKKNIFTNQSDYTRFLFLILNYQSPITINNPSRIIKNFNPSSGFKISDKTEDGVANSRYIELVAFCLMPNHFHILVKQTEDKGVSRYMQRIQNAYTKYFNTKYQTNGHLFQGPFRANRVEDNDQLLYLSAYIHKNSTELPGWRKREVDYQWSSLGDYVKENRWPKLLKPEIILEQFNNKQEYQEWIKDNSAKETPTKLD</sequence>